<dbReference type="Proteomes" id="UP000001208">
    <property type="component" value="Chromosome"/>
</dbReference>
<dbReference type="AlphaFoldDB" id="B3QVN6"/>
<proteinExistence type="predicted"/>
<gene>
    <name evidence="1" type="ordered locus">Ctha_0623</name>
</gene>
<sequence>MILRFFRPHEKYSWKQLDKMTAKKDGLWTWAWHGVLEMKNQGFEVVFMQQFDYKRFAETGEAYLKERFGEETAAAIVKNSDIPFEQEAAKTLSEMIEPTQVPTLADLKRLLAEGYLAICNVNSNLLNGQEGFSGHFVLVFEIDETTVHAHDPGHPPAPNRQIPIESFEKAWAFPNESDKTIIAMKPNRPA</sequence>
<dbReference type="KEGG" id="cts:Ctha_0623"/>
<accession>B3QVN6</accession>
<protein>
    <recommendedName>
        <fullName evidence="3">Peptidase C39-like domain-containing protein</fullName>
    </recommendedName>
</protein>
<name>B3QVN6_CHLT3</name>
<dbReference type="STRING" id="517418.Ctha_0623"/>
<keyword evidence="2" id="KW-1185">Reference proteome</keyword>
<dbReference type="HOGENOM" id="CLU_1425688_0_0_10"/>
<dbReference type="EMBL" id="CP001100">
    <property type="protein sequence ID" value="ACF13093.1"/>
    <property type="molecule type" value="Genomic_DNA"/>
</dbReference>
<dbReference type="eggNOG" id="COG3271">
    <property type="taxonomic scope" value="Bacteria"/>
</dbReference>
<evidence type="ECO:0000313" key="1">
    <source>
        <dbReference type="EMBL" id="ACF13093.1"/>
    </source>
</evidence>
<reference evidence="1 2" key="1">
    <citation type="submission" date="2008-06" db="EMBL/GenBank/DDBJ databases">
        <title>Complete sequence of Chloroherpeton thalassium ATCC 35110.</title>
        <authorList>
            <consortium name="US DOE Joint Genome Institute"/>
            <person name="Lucas S."/>
            <person name="Copeland A."/>
            <person name="Lapidus A."/>
            <person name="Glavina del Rio T."/>
            <person name="Dalin E."/>
            <person name="Tice H."/>
            <person name="Bruce D."/>
            <person name="Goodwin L."/>
            <person name="Pitluck S."/>
            <person name="Schmutz J."/>
            <person name="Larimer F."/>
            <person name="Land M."/>
            <person name="Hauser L."/>
            <person name="Kyrpides N."/>
            <person name="Mikhailova N."/>
            <person name="Liu Z."/>
            <person name="Li T."/>
            <person name="Zhao F."/>
            <person name="Overmann J."/>
            <person name="Bryant D.A."/>
            <person name="Richardson P."/>
        </authorList>
    </citation>
    <scope>NUCLEOTIDE SEQUENCE [LARGE SCALE GENOMIC DNA]</scope>
    <source>
        <strain evidence="2">ATCC 35110 / GB-78</strain>
    </source>
</reference>
<evidence type="ECO:0008006" key="3">
    <source>
        <dbReference type="Google" id="ProtNLM"/>
    </source>
</evidence>
<evidence type="ECO:0000313" key="2">
    <source>
        <dbReference type="Proteomes" id="UP000001208"/>
    </source>
</evidence>
<dbReference type="Gene3D" id="3.90.70.10">
    <property type="entry name" value="Cysteine proteinases"/>
    <property type="match status" value="1"/>
</dbReference>
<organism evidence="1 2">
    <name type="scientific">Chloroherpeton thalassium (strain ATCC 35110 / GB-78)</name>
    <dbReference type="NCBI Taxonomy" id="517418"/>
    <lineage>
        <taxon>Bacteria</taxon>
        <taxon>Pseudomonadati</taxon>
        <taxon>Chlorobiota</taxon>
        <taxon>Chlorobiia</taxon>
        <taxon>Chlorobiales</taxon>
        <taxon>Chloroherpetonaceae</taxon>
        <taxon>Chloroherpeton</taxon>
    </lineage>
</organism>